<evidence type="ECO:0000256" key="1">
    <source>
        <dbReference type="SAM" id="MobiDB-lite"/>
    </source>
</evidence>
<dbReference type="Proteomes" id="UP000799770">
    <property type="component" value="Unassembled WGS sequence"/>
</dbReference>
<organism evidence="2 3">
    <name type="scientific">Lophiotrema nucula</name>
    <dbReference type="NCBI Taxonomy" id="690887"/>
    <lineage>
        <taxon>Eukaryota</taxon>
        <taxon>Fungi</taxon>
        <taxon>Dikarya</taxon>
        <taxon>Ascomycota</taxon>
        <taxon>Pezizomycotina</taxon>
        <taxon>Dothideomycetes</taxon>
        <taxon>Pleosporomycetidae</taxon>
        <taxon>Pleosporales</taxon>
        <taxon>Lophiotremataceae</taxon>
        <taxon>Lophiotrema</taxon>
    </lineage>
</organism>
<dbReference type="PANTHER" id="PTHR42093:SF1">
    <property type="match status" value="1"/>
</dbReference>
<proteinExistence type="predicted"/>
<dbReference type="AlphaFoldDB" id="A0A6A5Z5C7"/>
<name>A0A6A5Z5C7_9PLEO</name>
<evidence type="ECO:0000313" key="2">
    <source>
        <dbReference type="EMBL" id="KAF2114679.1"/>
    </source>
</evidence>
<gene>
    <name evidence="2" type="ORF">BDV96DRAFT_647370</name>
</gene>
<accession>A0A6A5Z5C7</accession>
<feature type="compositionally biased region" description="Polar residues" evidence="1">
    <location>
        <begin position="15"/>
        <end position="28"/>
    </location>
</feature>
<protein>
    <submittedName>
        <fullName evidence="2">Uncharacterized protein</fullName>
    </submittedName>
</protein>
<dbReference type="OrthoDB" id="5366485at2759"/>
<sequence length="146" mass="15463">MASDEDYASFLDKANQPSGGASTQSTKKVGTKSVDTAVPNVLESVEEYYTSDADEPFEPVSLKYSGSSISAQELKKLLGHGEEVTSVSESEFGGYEKVLEAVKKAGNGQVGIFKVVLGGTRSEFFVLSVDEKEGRVVGLKALAVES</sequence>
<evidence type="ECO:0000313" key="3">
    <source>
        <dbReference type="Proteomes" id="UP000799770"/>
    </source>
</evidence>
<reference evidence="2" key="1">
    <citation type="journal article" date="2020" name="Stud. Mycol.">
        <title>101 Dothideomycetes genomes: a test case for predicting lifestyles and emergence of pathogens.</title>
        <authorList>
            <person name="Haridas S."/>
            <person name="Albert R."/>
            <person name="Binder M."/>
            <person name="Bloem J."/>
            <person name="Labutti K."/>
            <person name="Salamov A."/>
            <person name="Andreopoulos B."/>
            <person name="Baker S."/>
            <person name="Barry K."/>
            <person name="Bills G."/>
            <person name="Bluhm B."/>
            <person name="Cannon C."/>
            <person name="Castanera R."/>
            <person name="Culley D."/>
            <person name="Daum C."/>
            <person name="Ezra D."/>
            <person name="Gonzalez J."/>
            <person name="Henrissat B."/>
            <person name="Kuo A."/>
            <person name="Liang C."/>
            <person name="Lipzen A."/>
            <person name="Lutzoni F."/>
            <person name="Magnuson J."/>
            <person name="Mondo S."/>
            <person name="Nolan M."/>
            <person name="Ohm R."/>
            <person name="Pangilinan J."/>
            <person name="Park H.-J."/>
            <person name="Ramirez L."/>
            <person name="Alfaro M."/>
            <person name="Sun H."/>
            <person name="Tritt A."/>
            <person name="Yoshinaga Y."/>
            <person name="Zwiers L.-H."/>
            <person name="Turgeon B."/>
            <person name="Goodwin S."/>
            <person name="Spatafora J."/>
            <person name="Crous P."/>
            <person name="Grigoriev I."/>
        </authorList>
    </citation>
    <scope>NUCLEOTIDE SEQUENCE</scope>
    <source>
        <strain evidence="2">CBS 627.86</strain>
    </source>
</reference>
<feature type="region of interest" description="Disordered" evidence="1">
    <location>
        <begin position="1"/>
        <end position="33"/>
    </location>
</feature>
<dbReference type="EMBL" id="ML977325">
    <property type="protein sequence ID" value="KAF2114679.1"/>
    <property type="molecule type" value="Genomic_DNA"/>
</dbReference>
<dbReference type="Pfam" id="PF23151">
    <property type="entry name" value="NuiA_2"/>
    <property type="match status" value="1"/>
</dbReference>
<dbReference type="PANTHER" id="PTHR42093">
    <property type="match status" value="1"/>
</dbReference>
<keyword evidence="3" id="KW-1185">Reference proteome</keyword>
<dbReference type="InterPro" id="IPR056539">
    <property type="entry name" value="NuiA-like"/>
</dbReference>